<comment type="subunit">
    <text evidence="2">Component of the large ribosomal subunit.</text>
</comment>
<evidence type="ECO:0000256" key="5">
    <source>
        <dbReference type="RuleBase" id="RU000665"/>
    </source>
</evidence>
<evidence type="ECO:0000256" key="2">
    <source>
        <dbReference type="ARBA" id="ARBA00011133"/>
    </source>
</evidence>
<protein>
    <recommendedName>
        <fullName evidence="5">60S ribosomal protein L36</fullName>
    </recommendedName>
</protein>
<feature type="region of interest" description="Disordered" evidence="6">
    <location>
        <begin position="167"/>
        <end position="187"/>
    </location>
</feature>
<dbReference type="EMBL" id="OV696690">
    <property type="protein sequence ID" value="CAH1266602.1"/>
    <property type="molecule type" value="Genomic_DNA"/>
</dbReference>
<dbReference type="AlphaFoldDB" id="A0A8K0A0A2"/>
<keyword evidence="3 5" id="KW-0689">Ribosomal protein</keyword>
<evidence type="ECO:0000313" key="8">
    <source>
        <dbReference type="Proteomes" id="UP000838412"/>
    </source>
</evidence>
<dbReference type="Proteomes" id="UP000838412">
    <property type="component" value="Chromosome 5"/>
</dbReference>
<organism evidence="7 8">
    <name type="scientific">Branchiostoma lanceolatum</name>
    <name type="common">Common lancelet</name>
    <name type="synonym">Amphioxus lanceolatum</name>
    <dbReference type="NCBI Taxonomy" id="7740"/>
    <lineage>
        <taxon>Eukaryota</taxon>
        <taxon>Metazoa</taxon>
        <taxon>Chordata</taxon>
        <taxon>Cephalochordata</taxon>
        <taxon>Leptocardii</taxon>
        <taxon>Amphioxiformes</taxon>
        <taxon>Branchiostomatidae</taxon>
        <taxon>Branchiostoma</taxon>
    </lineage>
</organism>
<reference evidence="7" key="1">
    <citation type="submission" date="2022-01" db="EMBL/GenBank/DDBJ databases">
        <authorList>
            <person name="Braso-Vives M."/>
        </authorList>
    </citation>
    <scope>NUCLEOTIDE SEQUENCE</scope>
</reference>
<dbReference type="GO" id="GO:0006412">
    <property type="term" value="P:translation"/>
    <property type="evidence" value="ECO:0007669"/>
    <property type="project" value="InterPro"/>
</dbReference>
<proteinExistence type="inferred from homology"/>
<evidence type="ECO:0000256" key="4">
    <source>
        <dbReference type="ARBA" id="ARBA00023274"/>
    </source>
</evidence>
<accession>A0A8K0A0A2</accession>
<dbReference type="GO" id="GO:1990904">
    <property type="term" value="C:ribonucleoprotein complex"/>
    <property type="evidence" value="ECO:0007669"/>
    <property type="project" value="UniProtKB-KW"/>
</dbReference>
<dbReference type="Gene3D" id="1.10.10.1760">
    <property type="entry name" value="60S ribosomal protein L36"/>
    <property type="match status" value="1"/>
</dbReference>
<gene>
    <name evidence="7" type="primary">RPL36</name>
    <name evidence="7" type="ORF">BLAG_LOCUS20159</name>
</gene>
<dbReference type="InterPro" id="IPR038097">
    <property type="entry name" value="Ribosomal_eL36_sf"/>
</dbReference>
<sequence>MKQKGNLLTYGYEPLDTTRIFVTILSHGLPSNLPILYIRHVVLNYDLPLEASAKERCQKISHDPFRRKLPFLSPSWILTGTETAMGIRYDMCVGLNKGHKITKNVQKPRPSRRKGKLTKHVKFVRDLVREVTGFAPYERRTMELLKVSKDKRALKFLKKRIGTLQRAKRKREEMQNVIAAQRKAQRS</sequence>
<dbReference type="InterPro" id="IPR000509">
    <property type="entry name" value="Ribosomal_eL36"/>
</dbReference>
<dbReference type="OrthoDB" id="9616667at2759"/>
<evidence type="ECO:0000313" key="7">
    <source>
        <dbReference type="EMBL" id="CAH1266602.1"/>
    </source>
</evidence>
<evidence type="ECO:0000256" key="1">
    <source>
        <dbReference type="ARBA" id="ARBA00006509"/>
    </source>
</evidence>
<dbReference type="PROSITE" id="PS01190">
    <property type="entry name" value="RIBOSOMAL_L36E"/>
    <property type="match status" value="1"/>
</dbReference>
<dbReference type="GO" id="GO:0005840">
    <property type="term" value="C:ribosome"/>
    <property type="evidence" value="ECO:0007669"/>
    <property type="project" value="UniProtKB-KW"/>
</dbReference>
<dbReference type="Pfam" id="PF01158">
    <property type="entry name" value="Ribosomal_L36e"/>
    <property type="match status" value="1"/>
</dbReference>
<evidence type="ECO:0000256" key="6">
    <source>
        <dbReference type="SAM" id="MobiDB-lite"/>
    </source>
</evidence>
<comment type="similarity">
    <text evidence="1 5">Belongs to the eukaryotic ribosomal protein eL36 family.</text>
</comment>
<dbReference type="GO" id="GO:0003735">
    <property type="term" value="F:structural constituent of ribosome"/>
    <property type="evidence" value="ECO:0007669"/>
    <property type="project" value="InterPro"/>
</dbReference>
<dbReference type="FunFam" id="1.10.10.1760:FF:000003">
    <property type="entry name" value="60S ribosomal protein L36"/>
    <property type="match status" value="1"/>
</dbReference>
<keyword evidence="4 5" id="KW-0687">Ribonucleoprotein</keyword>
<evidence type="ECO:0000256" key="3">
    <source>
        <dbReference type="ARBA" id="ARBA00022980"/>
    </source>
</evidence>
<dbReference type="PANTHER" id="PTHR10114">
    <property type="entry name" value="60S RIBOSOMAL PROTEIN L36"/>
    <property type="match status" value="1"/>
</dbReference>
<name>A0A8K0A0A2_BRALA</name>
<keyword evidence="8" id="KW-1185">Reference proteome</keyword>